<dbReference type="AlphaFoldDB" id="A0A9N9E839"/>
<sequence length="45" mass="5220">WNLDLERLLRDLNNFILKSIFMELDESEVFSEIGCGVIGIEICCE</sequence>
<accession>A0A9N9E839</accession>
<name>A0A9N9E839_9GLOM</name>
<feature type="non-terminal residue" evidence="1">
    <location>
        <position position="1"/>
    </location>
</feature>
<organism evidence="1 2">
    <name type="scientific">Paraglomus occultum</name>
    <dbReference type="NCBI Taxonomy" id="144539"/>
    <lineage>
        <taxon>Eukaryota</taxon>
        <taxon>Fungi</taxon>
        <taxon>Fungi incertae sedis</taxon>
        <taxon>Mucoromycota</taxon>
        <taxon>Glomeromycotina</taxon>
        <taxon>Glomeromycetes</taxon>
        <taxon>Paraglomerales</taxon>
        <taxon>Paraglomeraceae</taxon>
        <taxon>Paraglomus</taxon>
    </lineage>
</organism>
<proteinExistence type="predicted"/>
<gene>
    <name evidence="1" type="ORF">POCULU_LOCUS10762</name>
</gene>
<keyword evidence="2" id="KW-1185">Reference proteome</keyword>
<protein>
    <submittedName>
        <fullName evidence="1">6433_t:CDS:1</fullName>
    </submittedName>
</protein>
<evidence type="ECO:0000313" key="1">
    <source>
        <dbReference type="EMBL" id="CAG8667169.1"/>
    </source>
</evidence>
<dbReference type="EMBL" id="CAJVPJ010006214">
    <property type="protein sequence ID" value="CAG8667169.1"/>
    <property type="molecule type" value="Genomic_DNA"/>
</dbReference>
<dbReference type="Proteomes" id="UP000789572">
    <property type="component" value="Unassembled WGS sequence"/>
</dbReference>
<feature type="non-terminal residue" evidence="1">
    <location>
        <position position="45"/>
    </location>
</feature>
<reference evidence="1" key="1">
    <citation type="submission" date="2021-06" db="EMBL/GenBank/DDBJ databases">
        <authorList>
            <person name="Kallberg Y."/>
            <person name="Tangrot J."/>
            <person name="Rosling A."/>
        </authorList>
    </citation>
    <scope>NUCLEOTIDE SEQUENCE</scope>
    <source>
        <strain evidence="1">IA702</strain>
    </source>
</reference>
<evidence type="ECO:0000313" key="2">
    <source>
        <dbReference type="Proteomes" id="UP000789572"/>
    </source>
</evidence>
<comment type="caution">
    <text evidence="1">The sequence shown here is derived from an EMBL/GenBank/DDBJ whole genome shotgun (WGS) entry which is preliminary data.</text>
</comment>